<dbReference type="GO" id="GO:0016874">
    <property type="term" value="F:ligase activity"/>
    <property type="evidence" value="ECO:0007669"/>
    <property type="project" value="UniProtKB-KW"/>
</dbReference>
<accession>A0ABN3K3N5</accession>
<evidence type="ECO:0000259" key="3">
    <source>
        <dbReference type="Pfam" id="PF13193"/>
    </source>
</evidence>
<comment type="caution">
    <text evidence="4">The sequence shown here is derived from an EMBL/GenBank/DDBJ whole genome shotgun (WGS) entry which is preliminary data.</text>
</comment>
<feature type="domain" description="AMP-dependent synthetase/ligase" evidence="2">
    <location>
        <begin position="15"/>
        <end position="373"/>
    </location>
</feature>
<dbReference type="InterPro" id="IPR045851">
    <property type="entry name" value="AMP-bd_C_sf"/>
</dbReference>
<dbReference type="Pfam" id="PF13193">
    <property type="entry name" value="AMP-binding_C"/>
    <property type="match status" value="1"/>
</dbReference>
<dbReference type="Gene3D" id="3.30.300.30">
    <property type="match status" value="1"/>
</dbReference>
<gene>
    <name evidence="4" type="ORF">GCM10010191_76780</name>
</gene>
<dbReference type="PANTHER" id="PTHR43767">
    <property type="entry name" value="LONG-CHAIN-FATTY-ACID--COA LIGASE"/>
    <property type="match status" value="1"/>
</dbReference>
<feature type="domain" description="AMP-binding enzyme C-terminal" evidence="3">
    <location>
        <begin position="424"/>
        <end position="499"/>
    </location>
</feature>
<dbReference type="InterPro" id="IPR020845">
    <property type="entry name" value="AMP-binding_CS"/>
</dbReference>
<dbReference type="EMBL" id="BAAARW010000035">
    <property type="protein sequence ID" value="GAA2448044.1"/>
    <property type="molecule type" value="Genomic_DNA"/>
</dbReference>
<organism evidence="4 5">
    <name type="scientific">Actinomadura vinacea</name>
    <dbReference type="NCBI Taxonomy" id="115336"/>
    <lineage>
        <taxon>Bacteria</taxon>
        <taxon>Bacillati</taxon>
        <taxon>Actinomycetota</taxon>
        <taxon>Actinomycetes</taxon>
        <taxon>Streptosporangiales</taxon>
        <taxon>Thermomonosporaceae</taxon>
        <taxon>Actinomadura</taxon>
    </lineage>
</organism>
<dbReference type="InterPro" id="IPR050237">
    <property type="entry name" value="ATP-dep_AMP-bd_enzyme"/>
</dbReference>
<dbReference type="InterPro" id="IPR042099">
    <property type="entry name" value="ANL_N_sf"/>
</dbReference>
<keyword evidence="4" id="KW-0436">Ligase</keyword>
<dbReference type="SUPFAM" id="SSF56801">
    <property type="entry name" value="Acetyl-CoA synthetase-like"/>
    <property type="match status" value="1"/>
</dbReference>
<dbReference type="Proteomes" id="UP001501231">
    <property type="component" value="Unassembled WGS sequence"/>
</dbReference>
<evidence type="ECO:0000313" key="4">
    <source>
        <dbReference type="EMBL" id="GAA2448044.1"/>
    </source>
</evidence>
<keyword evidence="5" id="KW-1185">Reference proteome</keyword>
<dbReference type="InterPro" id="IPR025110">
    <property type="entry name" value="AMP-bd_C"/>
</dbReference>
<dbReference type="PANTHER" id="PTHR43767:SF1">
    <property type="entry name" value="NONRIBOSOMAL PEPTIDE SYNTHASE PES1 (EUROFUNG)-RELATED"/>
    <property type="match status" value="1"/>
</dbReference>
<dbReference type="Pfam" id="PF00501">
    <property type="entry name" value="AMP-binding"/>
    <property type="match status" value="1"/>
</dbReference>
<name>A0ABN3K3N5_9ACTN</name>
<sequence length="513" mass="54781">MTMTTGSVETLAGTLDRHARERGGHPALTAPDGTRTYGELRDDVARIADRLRRSGLRRGDRIAVLARNGPPYVQLVYAASWAGVVLVCLNWRLEPAEVRAVLDDSDPSLVFAEAEFARLLDAGRPVVWLDRAPDGDPVFASWRAAGDPARPPDADQDEESVALLLYTTGTTGTPKGVQLVERNFRHMAAQATAAWRMHAGMRFLACLPLFHVSGMSSVMCCVSMGGEVVVPAGTSVPDIAEAVQRHGVTHTTFVPTVLAGLVGERAAESHDLSSLEVVIYGSAPAGGSLIGDAMRMLPGTGFSQGYGLTETCAGVAIAPIHRHGDVDPRPGTVGAVVDTCECRIVAPETGRDVAPGEDGEIWLRTPQLTVGYWNRPEQTAAAISPDGWFRTGDIGCLDGAGFLYIRDRLKDMIISGGENIYSIEVENAITSHPAVFEAAVVGVPHPHWGETVKAVVVLRQGETLDAADLEAWLDGRLARYKRPRIIGFAAGLPKTGSGKILKHALRDKEAGRA</sequence>
<feature type="region of interest" description="Disordered" evidence="1">
    <location>
        <begin position="14"/>
        <end position="34"/>
    </location>
</feature>
<dbReference type="PROSITE" id="PS00455">
    <property type="entry name" value="AMP_BINDING"/>
    <property type="match status" value="1"/>
</dbReference>
<dbReference type="Gene3D" id="3.40.50.12780">
    <property type="entry name" value="N-terminal domain of ligase-like"/>
    <property type="match status" value="1"/>
</dbReference>
<evidence type="ECO:0000256" key="1">
    <source>
        <dbReference type="SAM" id="MobiDB-lite"/>
    </source>
</evidence>
<evidence type="ECO:0000259" key="2">
    <source>
        <dbReference type="Pfam" id="PF00501"/>
    </source>
</evidence>
<dbReference type="InterPro" id="IPR000873">
    <property type="entry name" value="AMP-dep_synth/lig_dom"/>
</dbReference>
<protein>
    <submittedName>
        <fullName evidence="4">Long-chain fatty acid--CoA ligase</fullName>
    </submittedName>
</protein>
<feature type="compositionally biased region" description="Basic and acidic residues" evidence="1">
    <location>
        <begin position="15"/>
        <end position="24"/>
    </location>
</feature>
<proteinExistence type="predicted"/>
<reference evidence="4 5" key="1">
    <citation type="journal article" date="2019" name="Int. J. Syst. Evol. Microbiol.">
        <title>The Global Catalogue of Microorganisms (GCM) 10K type strain sequencing project: providing services to taxonomists for standard genome sequencing and annotation.</title>
        <authorList>
            <consortium name="The Broad Institute Genomics Platform"/>
            <consortium name="The Broad Institute Genome Sequencing Center for Infectious Disease"/>
            <person name="Wu L."/>
            <person name="Ma J."/>
        </authorList>
    </citation>
    <scope>NUCLEOTIDE SEQUENCE [LARGE SCALE GENOMIC DNA]</scope>
    <source>
        <strain evidence="4 5">JCM 3325</strain>
    </source>
</reference>
<evidence type="ECO:0000313" key="5">
    <source>
        <dbReference type="Proteomes" id="UP001501231"/>
    </source>
</evidence>